<accession>A0ABN2P636</accession>
<keyword evidence="2" id="KW-0732">Signal</keyword>
<evidence type="ECO:0000256" key="1">
    <source>
        <dbReference type="SAM" id="MobiDB-lite"/>
    </source>
</evidence>
<evidence type="ECO:0000256" key="2">
    <source>
        <dbReference type="SAM" id="SignalP"/>
    </source>
</evidence>
<gene>
    <name evidence="3" type="ORF">GCM10009737_12010</name>
</gene>
<dbReference type="Proteomes" id="UP001501612">
    <property type="component" value="Unassembled WGS sequence"/>
</dbReference>
<evidence type="ECO:0000313" key="3">
    <source>
        <dbReference type="EMBL" id="GAA1912125.1"/>
    </source>
</evidence>
<feature type="chain" id="PRO_5046769213" description="Lipoprotein" evidence="2">
    <location>
        <begin position="27"/>
        <end position="176"/>
    </location>
</feature>
<dbReference type="PROSITE" id="PS51257">
    <property type="entry name" value="PROKAR_LIPOPROTEIN"/>
    <property type="match status" value="1"/>
</dbReference>
<comment type="caution">
    <text evidence="3">The sequence shown here is derived from an EMBL/GenBank/DDBJ whole genome shotgun (WGS) entry which is preliminary data.</text>
</comment>
<feature type="signal peptide" evidence="2">
    <location>
        <begin position="1"/>
        <end position="26"/>
    </location>
</feature>
<feature type="region of interest" description="Disordered" evidence="1">
    <location>
        <begin position="37"/>
        <end position="71"/>
    </location>
</feature>
<evidence type="ECO:0000313" key="4">
    <source>
        <dbReference type="Proteomes" id="UP001501612"/>
    </source>
</evidence>
<name>A0ABN2P636_9ACTN</name>
<reference evidence="3 4" key="1">
    <citation type="journal article" date="2019" name="Int. J. Syst. Evol. Microbiol.">
        <title>The Global Catalogue of Microorganisms (GCM) 10K type strain sequencing project: providing services to taxonomists for standard genome sequencing and annotation.</title>
        <authorList>
            <consortium name="The Broad Institute Genomics Platform"/>
            <consortium name="The Broad Institute Genome Sequencing Center for Infectious Disease"/>
            <person name="Wu L."/>
            <person name="Ma J."/>
        </authorList>
    </citation>
    <scope>NUCLEOTIDE SEQUENCE [LARGE SCALE GENOMIC DNA]</scope>
    <source>
        <strain evidence="3 4">JCM 14046</strain>
    </source>
</reference>
<proteinExistence type="predicted"/>
<keyword evidence="4" id="KW-1185">Reference proteome</keyword>
<organism evidence="3 4">
    <name type="scientific">Nocardioides lentus</name>
    <dbReference type="NCBI Taxonomy" id="338077"/>
    <lineage>
        <taxon>Bacteria</taxon>
        <taxon>Bacillati</taxon>
        <taxon>Actinomycetota</taxon>
        <taxon>Actinomycetes</taxon>
        <taxon>Propionibacteriales</taxon>
        <taxon>Nocardioidaceae</taxon>
        <taxon>Nocardioides</taxon>
    </lineage>
</organism>
<dbReference type="EMBL" id="BAAAMY010000002">
    <property type="protein sequence ID" value="GAA1912125.1"/>
    <property type="molecule type" value="Genomic_DNA"/>
</dbReference>
<evidence type="ECO:0008006" key="5">
    <source>
        <dbReference type="Google" id="ProtNLM"/>
    </source>
</evidence>
<feature type="compositionally biased region" description="Low complexity" evidence="1">
    <location>
        <begin position="43"/>
        <end position="63"/>
    </location>
</feature>
<protein>
    <recommendedName>
        <fullName evidence="5">Lipoprotein</fullName>
    </recommendedName>
</protein>
<sequence>MSRYVSPVVSRVLVAGLALVATAALAAGCAEGPGRAGDGIGEPVVPAPGEGTTPGGDPDAGAVDPPPVPAGTDDLRRAVRLYADALLTGRAGPAYALYTDACRDRVDRTAFGDLVARAGELYGEPLPFAAFSAVGADADEVGDRAEVDYTLRGARGLVQEDETWELTADGWRLADC</sequence>